<protein>
    <submittedName>
        <fullName evidence="1">Uncharacterized protein</fullName>
    </submittedName>
</protein>
<proteinExistence type="predicted"/>
<accession>A0A3B0YH24</accession>
<reference evidence="1" key="1">
    <citation type="submission" date="2018-06" db="EMBL/GenBank/DDBJ databases">
        <authorList>
            <person name="Zhirakovskaya E."/>
        </authorList>
    </citation>
    <scope>NUCLEOTIDE SEQUENCE</scope>
</reference>
<name>A0A3B0YH24_9ZZZZ</name>
<evidence type="ECO:0000313" key="1">
    <source>
        <dbReference type="EMBL" id="VAW67646.1"/>
    </source>
</evidence>
<sequence>MSKQYFKLVLENYQTVSFLADNTELKYRLHTAFVEFVETYGLHCAVLYVKHPTLGWRQVLDSNKRYPIINNPLKLNYQQLIFATTHTLKQADSQRIENKNQLIEGREHTAMTRRHSFYIVKSNAL</sequence>
<dbReference type="EMBL" id="UOFI01000104">
    <property type="protein sequence ID" value="VAW67646.1"/>
    <property type="molecule type" value="Genomic_DNA"/>
</dbReference>
<gene>
    <name evidence="1" type="ORF">MNBD_GAMMA09-1477</name>
</gene>
<dbReference type="AlphaFoldDB" id="A0A3B0YH24"/>
<organism evidence="1">
    <name type="scientific">hydrothermal vent metagenome</name>
    <dbReference type="NCBI Taxonomy" id="652676"/>
    <lineage>
        <taxon>unclassified sequences</taxon>
        <taxon>metagenomes</taxon>
        <taxon>ecological metagenomes</taxon>
    </lineage>
</organism>